<dbReference type="Proteomes" id="UP000596742">
    <property type="component" value="Unassembled WGS sequence"/>
</dbReference>
<dbReference type="OrthoDB" id="10222404at2759"/>
<name>A0A8B6DQ45_MYTGA</name>
<proteinExistence type="predicted"/>
<dbReference type="EMBL" id="UYJE01003806">
    <property type="protein sequence ID" value="VDI22597.1"/>
    <property type="molecule type" value="Genomic_DNA"/>
</dbReference>
<evidence type="ECO:0000313" key="3">
    <source>
        <dbReference type="Proteomes" id="UP000596742"/>
    </source>
</evidence>
<comment type="caution">
    <text evidence="2">The sequence shown here is derived from an EMBL/GenBank/DDBJ whole genome shotgun (WGS) entry which is preliminary data.</text>
</comment>
<dbReference type="InterPro" id="IPR011042">
    <property type="entry name" value="6-blade_b-propeller_TolB-like"/>
</dbReference>
<reference evidence="2" key="1">
    <citation type="submission" date="2018-11" db="EMBL/GenBank/DDBJ databases">
        <authorList>
            <person name="Alioto T."/>
            <person name="Alioto T."/>
        </authorList>
    </citation>
    <scope>NUCLEOTIDE SEQUENCE</scope>
</reference>
<feature type="compositionally biased region" description="Acidic residues" evidence="1">
    <location>
        <begin position="504"/>
        <end position="515"/>
    </location>
</feature>
<dbReference type="Gene3D" id="2.120.10.30">
    <property type="entry name" value="TolB, C-terminal domain"/>
    <property type="match status" value="1"/>
</dbReference>
<organism evidence="2 3">
    <name type="scientific">Mytilus galloprovincialis</name>
    <name type="common">Mediterranean mussel</name>
    <dbReference type="NCBI Taxonomy" id="29158"/>
    <lineage>
        <taxon>Eukaryota</taxon>
        <taxon>Metazoa</taxon>
        <taxon>Spiralia</taxon>
        <taxon>Lophotrochozoa</taxon>
        <taxon>Mollusca</taxon>
        <taxon>Bivalvia</taxon>
        <taxon>Autobranchia</taxon>
        <taxon>Pteriomorphia</taxon>
        <taxon>Mytilida</taxon>
        <taxon>Mytiloidea</taxon>
        <taxon>Mytilidae</taxon>
        <taxon>Mytilinae</taxon>
        <taxon>Mytilus</taxon>
    </lineage>
</organism>
<dbReference type="AlphaFoldDB" id="A0A8B6DQ45"/>
<protein>
    <submittedName>
        <fullName evidence="2">Uncharacterized protein</fullName>
    </submittedName>
</protein>
<accession>A0A8B6DQ45</accession>
<gene>
    <name evidence="2" type="ORF">MGAL_10B016648</name>
</gene>
<feature type="region of interest" description="Disordered" evidence="1">
    <location>
        <begin position="498"/>
        <end position="539"/>
    </location>
</feature>
<keyword evidence="3" id="KW-1185">Reference proteome</keyword>
<sequence>MDHEIDAPAGLCTIGADKLIVSDLKSGNISMLTLTSNGLTVTASTIQIVYTCIPLIYNMVLKDNYVYFASSDLAKGGIFSIERNGEKLAENVTKLVSNGSDLKQAFGIAVYHDGLVLTDIQDKKIKLLSGMHRSNTLTDYAGVGKTGHRDGVEAEFQQPAGLCTEQGTIFVTDIAAGSVRMVISSSPLVKFLEFLNMFHKAIGVALPNVSNEDSFEDRIAVLQKVYEFLIQCNERIRDFTGINKTLQGPEGACSAQSVSDLKMMIDSLQQVLDLVRKVKPTFEERLNIKSCLTLVVENLFAEMRQGNDMPLVLQFSQRFHSCTRDLLKRVTKSSFVYFTGENSYYHRTDNSYVSFQEIPRMDLPVKKKLSADQMSKLRCWRSEFGQSVRQNTVRGLTTKDKPGTLPLTCYEKGDTAVKEIDKLVVAKLLEHLVELQEEVKCIMYHQANLLPLQFVSGMNTKVKSSGILGTIELEDVEVEDDTIILSVELYTSILPAKDAGDTISPEEMDEEEEELPKENQRKSKRDRHFRADPDFIYNC</sequence>
<evidence type="ECO:0000313" key="2">
    <source>
        <dbReference type="EMBL" id="VDI22597.1"/>
    </source>
</evidence>
<dbReference type="SUPFAM" id="SSF63825">
    <property type="entry name" value="YWTD domain"/>
    <property type="match status" value="1"/>
</dbReference>
<evidence type="ECO:0000256" key="1">
    <source>
        <dbReference type="SAM" id="MobiDB-lite"/>
    </source>
</evidence>